<dbReference type="InterPro" id="IPR036882">
    <property type="entry name" value="Alba-like_dom_sf"/>
</dbReference>
<reference evidence="2 3" key="2">
    <citation type="journal article" date="2016" name="ISME J.">
        <title>Physiological and genomic characterization of two novel marine thaumarchaeal strains indicates niche differentiation.</title>
        <authorList>
            <person name="Bayer B."/>
            <person name="Vojvoda J."/>
            <person name="Offre P."/>
            <person name="Alves R.J."/>
            <person name="Elisabeth N.H."/>
            <person name="Garcia J.A."/>
            <person name="Volland J.M."/>
            <person name="Srivastava A."/>
            <person name="Schleper C."/>
            <person name="Herndl G.J."/>
        </authorList>
    </citation>
    <scope>NUCLEOTIDE SEQUENCE [LARGE SCALE GENOMIC DNA]</scope>
    <source>
        <strain evidence="2 3">NF5</strain>
    </source>
</reference>
<dbReference type="GO" id="GO:0003677">
    <property type="term" value="F:DNA binding"/>
    <property type="evidence" value="ECO:0007669"/>
    <property type="project" value="UniProtKB-KW"/>
</dbReference>
<reference evidence="3" key="1">
    <citation type="submission" date="2015-03" db="EMBL/GenBank/DDBJ databases">
        <title>Characterization of two novel Thaumarchaeota isolated from the Northern Adriatic Sea.</title>
        <authorList>
            <person name="Bayer B."/>
            <person name="Vojvoda J."/>
            <person name="Offre P."/>
            <person name="Srivastava A."/>
            <person name="Elisabeth N."/>
            <person name="Garcia J.A.L."/>
            <person name="Schleper C."/>
            <person name="Herndl G.J."/>
        </authorList>
    </citation>
    <scope>NUCLEOTIDE SEQUENCE [LARGE SCALE GENOMIC DNA]</scope>
    <source>
        <strain evidence="3">NF5</strain>
    </source>
</reference>
<feature type="domain" description="DNA/RNA-binding protein Alba-like" evidence="1">
    <location>
        <begin position="20"/>
        <end position="78"/>
    </location>
</feature>
<name>A0A0D5C2W2_9ARCH</name>
<dbReference type="Proteomes" id="UP000032408">
    <property type="component" value="Chromosome"/>
</dbReference>
<dbReference type="KEGG" id="nin:NADRNF5_1062"/>
<dbReference type="SUPFAM" id="SSF82704">
    <property type="entry name" value="AlbA-like"/>
    <property type="match status" value="1"/>
</dbReference>
<dbReference type="HOGENOM" id="CLU_179000_0_0_2"/>
<evidence type="ECO:0000313" key="3">
    <source>
        <dbReference type="Proteomes" id="UP000032408"/>
    </source>
</evidence>
<dbReference type="AlphaFoldDB" id="A0A0D5C2W2"/>
<organism evidence="2 3">
    <name type="scientific">Nitrosopumilus adriaticus</name>
    <dbReference type="NCBI Taxonomy" id="1580092"/>
    <lineage>
        <taxon>Archaea</taxon>
        <taxon>Nitrososphaerota</taxon>
        <taxon>Nitrososphaeria</taxon>
        <taxon>Nitrosopumilales</taxon>
        <taxon>Nitrosopumilaceae</taxon>
        <taxon>Nitrosopumilus</taxon>
    </lineage>
</organism>
<dbReference type="Gene3D" id="3.30.110.20">
    <property type="entry name" value="Alba-like domain"/>
    <property type="match status" value="1"/>
</dbReference>
<protein>
    <submittedName>
        <fullName evidence="2">Putative DNA-binding protein Alba</fullName>
    </submittedName>
</protein>
<proteinExistence type="predicted"/>
<gene>
    <name evidence="2" type="ORF">NADRNF5_1062</name>
</gene>
<keyword evidence="2" id="KW-0238">DNA-binding</keyword>
<dbReference type="InterPro" id="IPR002775">
    <property type="entry name" value="DNA/RNA-bd_Alba-like"/>
</dbReference>
<sequence>MEETTEPYGQEQTEKSEGTIIHIGNDPVMQSAIDVLSTLGSKHQVILKSKGNSIPNAVAVANIITEKMLKGNSKIQKIILDTAEAPGIGSMTSTIEIILNKI</sequence>
<evidence type="ECO:0000259" key="1">
    <source>
        <dbReference type="Pfam" id="PF01918"/>
    </source>
</evidence>
<dbReference type="Pfam" id="PF01918">
    <property type="entry name" value="Alba"/>
    <property type="match status" value="1"/>
</dbReference>
<accession>A0A0D5C2W2</accession>
<evidence type="ECO:0000313" key="2">
    <source>
        <dbReference type="EMBL" id="AJW70752.1"/>
    </source>
</evidence>
<dbReference type="STRING" id="1580092.NADRNF5_1062"/>
<dbReference type="EMBL" id="CP011070">
    <property type="protein sequence ID" value="AJW70752.1"/>
    <property type="molecule type" value="Genomic_DNA"/>
</dbReference>
<keyword evidence="3" id="KW-1185">Reference proteome</keyword>